<comment type="caution">
    <text evidence="4">The sequence shown here is derived from an EMBL/GenBank/DDBJ whole genome shotgun (WGS) entry which is preliminary data.</text>
</comment>
<feature type="chain" id="PRO_5015741919" description="DUF4124 domain-containing protein" evidence="2">
    <location>
        <begin position="28"/>
        <end position="156"/>
    </location>
</feature>
<reference evidence="4 5" key="1">
    <citation type="submission" date="2018-02" db="EMBL/GenBank/DDBJ databases">
        <title>Solimicrobium silvestre gen. nov., sp. nov., isolated from alpine forest soil.</title>
        <authorList>
            <person name="Margesin R."/>
            <person name="Albuquerque L."/>
            <person name="Zhang D.-C."/>
            <person name="Froufe H.J.C."/>
            <person name="Severino R."/>
            <person name="Roxo I."/>
            <person name="Egas C."/>
            <person name="Da Costa M.S."/>
        </authorList>
    </citation>
    <scope>NUCLEOTIDE SEQUENCE [LARGE SCALE GENOMIC DNA]</scope>
    <source>
        <strain evidence="4 5">S20-91</strain>
    </source>
</reference>
<feature type="compositionally biased region" description="Basic and acidic residues" evidence="1">
    <location>
        <begin position="66"/>
        <end position="78"/>
    </location>
</feature>
<dbReference type="InterPro" id="IPR025392">
    <property type="entry name" value="DUF4124"/>
</dbReference>
<evidence type="ECO:0000256" key="1">
    <source>
        <dbReference type="SAM" id="MobiDB-lite"/>
    </source>
</evidence>
<proteinExistence type="predicted"/>
<dbReference type="AlphaFoldDB" id="A0A2S9H4A6"/>
<feature type="region of interest" description="Disordered" evidence="1">
    <location>
        <begin position="55"/>
        <end position="99"/>
    </location>
</feature>
<sequence length="156" mass="16719">MNQNPFHRFSQFLGAALLLLSPMLCSAQVYKCTENGSVTFQSDPCKTGGKLMHIDSGPSAQAINEAKNRADKDKKSAWDKSASPTTSRNDAPEAHPPDCEKLNKAVADAEAQRKELIAPGIGSPTSAGIRNVNRLSGPVDQQYNYAKNMADASGCH</sequence>
<feature type="domain" description="DUF4124" evidence="3">
    <location>
        <begin position="16"/>
        <end position="66"/>
    </location>
</feature>
<evidence type="ECO:0000313" key="4">
    <source>
        <dbReference type="EMBL" id="PRC94716.1"/>
    </source>
</evidence>
<protein>
    <recommendedName>
        <fullName evidence="3">DUF4124 domain-containing protein</fullName>
    </recommendedName>
</protein>
<name>A0A2S9H4A6_9BURK</name>
<keyword evidence="2" id="KW-0732">Signal</keyword>
<dbReference type="EMBL" id="PUGF01000002">
    <property type="protein sequence ID" value="PRC94716.1"/>
    <property type="molecule type" value="Genomic_DNA"/>
</dbReference>
<accession>A0A2S9H4A6</accession>
<feature type="signal peptide" evidence="2">
    <location>
        <begin position="1"/>
        <end position="27"/>
    </location>
</feature>
<dbReference type="Pfam" id="PF13511">
    <property type="entry name" value="DUF4124"/>
    <property type="match status" value="1"/>
</dbReference>
<evidence type="ECO:0000259" key="3">
    <source>
        <dbReference type="Pfam" id="PF13511"/>
    </source>
</evidence>
<feature type="compositionally biased region" description="Basic and acidic residues" evidence="1">
    <location>
        <begin position="90"/>
        <end position="99"/>
    </location>
</feature>
<dbReference type="Proteomes" id="UP000237839">
    <property type="component" value="Unassembled WGS sequence"/>
</dbReference>
<gene>
    <name evidence="4" type="ORF">S2091_0719</name>
</gene>
<evidence type="ECO:0000256" key="2">
    <source>
        <dbReference type="SAM" id="SignalP"/>
    </source>
</evidence>
<dbReference type="OrthoDB" id="72963at2"/>
<dbReference type="RefSeq" id="WP_105530420.1">
    <property type="nucleotide sequence ID" value="NZ_PUGF01000002.1"/>
</dbReference>
<keyword evidence="5" id="KW-1185">Reference proteome</keyword>
<evidence type="ECO:0000313" key="5">
    <source>
        <dbReference type="Proteomes" id="UP000237839"/>
    </source>
</evidence>
<organism evidence="4 5">
    <name type="scientific">Solimicrobium silvestre</name>
    <dbReference type="NCBI Taxonomy" id="2099400"/>
    <lineage>
        <taxon>Bacteria</taxon>
        <taxon>Pseudomonadati</taxon>
        <taxon>Pseudomonadota</taxon>
        <taxon>Betaproteobacteria</taxon>
        <taxon>Burkholderiales</taxon>
        <taxon>Oxalobacteraceae</taxon>
        <taxon>Solimicrobium</taxon>
    </lineage>
</organism>